<dbReference type="Pfam" id="PF06834">
    <property type="entry name" value="TraU"/>
    <property type="match status" value="1"/>
</dbReference>
<name>A0A0Q9YQM8_9GAMM</name>
<accession>A0A0Q9YQM8</accession>
<dbReference type="AlphaFoldDB" id="A0A0Q9YQM8"/>
<comment type="caution">
    <text evidence="1">The sequence shown here is derived from an EMBL/GenBank/DDBJ whole genome shotgun (WGS) entry which is preliminary data.</text>
</comment>
<evidence type="ECO:0000313" key="1">
    <source>
        <dbReference type="EMBL" id="KRG19156.1"/>
    </source>
</evidence>
<dbReference type="STRING" id="295108.HT99x_02815"/>
<dbReference type="NCBIfam" id="NF010297">
    <property type="entry name" value="PRK13737.1"/>
    <property type="match status" value="1"/>
</dbReference>
<sequence>MRTFLMVVIITLGHCSIGMAGTICQGRFLNPITDIAWRCMFPLTIGNVPVSKGKNPDTANPKSPICTCSNPIPRVGLSIGFWEPVQIVDVTRTPLCFVSMGGLQLSAPAKGGQMGPSLNGSNKQSQYHLHWYDYPLLKLLEILVDGGCVENSDFDVAYLTEFDPTWQNETLSIVLNPEAILFGNIAAQAACSADALAATAHTGIDALFWCAGSQGSVYPFTSYTANHYGGVAASTSLVEKMTYKMHRELLLWGTVGQEGLCGKYPMPIWKKSQYRYQMAYPVASQCHPYGRSTVLWESGKEYPVKGEDFAYVVWRKRHCCAL</sequence>
<dbReference type="RefSeq" id="WP_075067416.1">
    <property type="nucleotide sequence ID" value="NZ_LKAJ02000003.1"/>
</dbReference>
<dbReference type="PATRIC" id="fig|1590043.3.peg.2862"/>
<organism evidence="1">
    <name type="scientific">Candidatus Berkiella aquae</name>
    <dbReference type="NCBI Taxonomy" id="295108"/>
    <lineage>
        <taxon>Bacteria</taxon>
        <taxon>Pseudomonadati</taxon>
        <taxon>Pseudomonadota</taxon>
        <taxon>Gammaproteobacteria</taxon>
        <taxon>Candidatus Berkiellales</taxon>
        <taxon>Candidatus Berkiellaceae</taxon>
        <taxon>Candidatus Berkiella</taxon>
    </lineage>
</organism>
<reference evidence="1" key="1">
    <citation type="submission" date="2015-09" db="EMBL/GenBank/DDBJ databases">
        <title>Draft Genome Sequences of Two Novel Amoeba-resistant Intranuclear Bacteria, Candidatus Berkiella cookevillensis and Candidatus Berkiella aquae.</title>
        <authorList>
            <person name="Mehari Y.T."/>
            <person name="Arivett B.A."/>
            <person name="Farone A.L."/>
            <person name="Gunderson J.H."/>
            <person name="Farone M.B."/>
        </authorList>
    </citation>
    <scope>NUCLEOTIDE SEQUENCE [LARGE SCALE GENOMIC DNA]</scope>
    <source>
        <strain evidence="1">HT99</strain>
    </source>
</reference>
<dbReference type="EMBL" id="LKAJ01000017">
    <property type="protein sequence ID" value="KRG19156.1"/>
    <property type="molecule type" value="Genomic_DNA"/>
</dbReference>
<dbReference type="OrthoDB" id="9788211at2"/>
<dbReference type="InterPro" id="IPR009649">
    <property type="entry name" value="TraU"/>
</dbReference>
<gene>
    <name evidence="1" type="ORF">HT99x_02815</name>
</gene>
<proteinExistence type="predicted"/>
<protein>
    <submittedName>
        <fullName evidence="1">TraU protein</fullName>
    </submittedName>
</protein>